<organism evidence="2 3">
    <name type="scientific">Thalassovita taeanensis</name>
    <dbReference type="NCBI Taxonomy" id="657014"/>
    <lineage>
        <taxon>Bacteria</taxon>
        <taxon>Pseudomonadati</taxon>
        <taxon>Pseudomonadota</taxon>
        <taxon>Alphaproteobacteria</taxon>
        <taxon>Rhodobacterales</taxon>
        <taxon>Roseobacteraceae</taxon>
        <taxon>Thalassovita</taxon>
    </lineage>
</organism>
<keyword evidence="3" id="KW-1185">Reference proteome</keyword>
<gene>
    <name evidence="2" type="ORF">SAMN04488092_10354</name>
</gene>
<evidence type="ECO:0000313" key="2">
    <source>
        <dbReference type="EMBL" id="SEP94019.1"/>
    </source>
</evidence>
<feature type="compositionally biased region" description="Pro residues" evidence="1">
    <location>
        <begin position="17"/>
        <end position="30"/>
    </location>
</feature>
<dbReference type="Proteomes" id="UP000198634">
    <property type="component" value="Unassembled WGS sequence"/>
</dbReference>
<protein>
    <submittedName>
        <fullName evidence="2">Uncharacterized protein</fullName>
    </submittedName>
</protein>
<feature type="region of interest" description="Disordered" evidence="1">
    <location>
        <begin position="1"/>
        <end position="98"/>
    </location>
</feature>
<accession>A0A1H9BYN0</accession>
<evidence type="ECO:0000256" key="1">
    <source>
        <dbReference type="SAM" id="MobiDB-lite"/>
    </source>
</evidence>
<sequence>MWVPVRPCAQKDGVPRIEPPAKAPLPPPRLLVPTRQSGKTPGCCDLEAGPFQRTARPNPRAPPLPTIVRSQSPNAFPQPPTDMSGHSRNRPAPYSGNGGHLVGDSNICACRSDKRSSINPCGIIERAADIVAAPKRHPYRCLVHAYTAGLRGIVMGHLKRLLKNVATHGPRNHQIAAWLQQGRIAEPLGRGVEKSARRRPDACFSRRDIAA</sequence>
<name>A0A1H9BYN0_9RHOB</name>
<dbReference type="EMBL" id="FOEP01000003">
    <property type="protein sequence ID" value="SEP94019.1"/>
    <property type="molecule type" value="Genomic_DNA"/>
</dbReference>
<proteinExistence type="predicted"/>
<dbReference type="AlphaFoldDB" id="A0A1H9BYN0"/>
<reference evidence="2 3" key="1">
    <citation type="submission" date="2016-10" db="EMBL/GenBank/DDBJ databases">
        <authorList>
            <person name="de Groot N.N."/>
        </authorList>
    </citation>
    <scope>NUCLEOTIDE SEQUENCE [LARGE SCALE GENOMIC DNA]</scope>
    <source>
        <strain evidence="2 3">DSM 22007</strain>
    </source>
</reference>
<evidence type="ECO:0000313" key="3">
    <source>
        <dbReference type="Proteomes" id="UP000198634"/>
    </source>
</evidence>